<evidence type="ECO:0000256" key="12">
    <source>
        <dbReference type="ARBA" id="ARBA00023014"/>
    </source>
</evidence>
<comment type="caution">
    <text evidence="16">The sequence shown here is derived from an EMBL/GenBank/DDBJ whole genome shotgun (WGS) entry which is preliminary data.</text>
</comment>
<evidence type="ECO:0000256" key="9">
    <source>
        <dbReference type="ARBA" id="ARBA00022989"/>
    </source>
</evidence>
<evidence type="ECO:0000256" key="8">
    <source>
        <dbReference type="ARBA" id="ARBA00022946"/>
    </source>
</evidence>
<evidence type="ECO:0000256" key="7">
    <source>
        <dbReference type="ARBA" id="ARBA00022723"/>
    </source>
</evidence>
<dbReference type="GO" id="GO:0016020">
    <property type="term" value="C:membrane"/>
    <property type="evidence" value="ECO:0007669"/>
    <property type="project" value="UniProtKB-SubCell"/>
</dbReference>
<dbReference type="Gene3D" id="2.102.10.10">
    <property type="entry name" value="Rieske [2Fe-2S] iron-sulphur domain"/>
    <property type="match status" value="1"/>
</dbReference>
<evidence type="ECO:0000256" key="11">
    <source>
        <dbReference type="ARBA" id="ARBA00023004"/>
    </source>
</evidence>
<evidence type="ECO:0000313" key="16">
    <source>
        <dbReference type="EMBL" id="GHP08158.1"/>
    </source>
</evidence>
<keyword evidence="17" id="KW-1185">Reference proteome</keyword>
<proteinExistence type="predicted"/>
<keyword evidence="5 14" id="KW-0812">Transmembrane</keyword>
<dbReference type="Pfam" id="PF08417">
    <property type="entry name" value="PaO"/>
    <property type="match status" value="1"/>
</dbReference>
<keyword evidence="8" id="KW-0809">Transit peptide</keyword>
<evidence type="ECO:0000313" key="17">
    <source>
        <dbReference type="Proteomes" id="UP000660262"/>
    </source>
</evidence>
<evidence type="ECO:0000256" key="4">
    <source>
        <dbReference type="ARBA" id="ARBA00022640"/>
    </source>
</evidence>
<evidence type="ECO:0000256" key="10">
    <source>
        <dbReference type="ARBA" id="ARBA00023002"/>
    </source>
</evidence>
<evidence type="ECO:0000256" key="3">
    <source>
        <dbReference type="ARBA" id="ARBA00022528"/>
    </source>
</evidence>
<keyword evidence="7" id="KW-0479">Metal-binding</keyword>
<dbReference type="SUPFAM" id="SSF50022">
    <property type="entry name" value="ISP domain"/>
    <property type="match status" value="1"/>
</dbReference>
<keyword evidence="10" id="KW-0560">Oxidoreductase</keyword>
<name>A0A830HMP3_9CHLO</name>
<sequence length="508" mass="55747">MARPINLRTSMRSVTIKHATSSSSSSSSSTSSYDWTRQWYAVSWVTDIPLNTPYKTTLFDVDYVVVRTPSDVYATRDACPHRLASLAEGRVTTDGRLQCAYHGWSIEGDTGDIHVPQAPRGKVPCATMYPCMVKGGLVWLLPCEGADAVTAPPPYVPEELEHDDVAAGVVRDVPIDFSLLLENVVDYDHGLFAHQVSGFDLYCGSLDHPQEVSTSYDADGRFEVTMTTKALPKVLETNSLSDTASPLTATAIFKSPQFVSACRFDDEGKTSFKTVFWLVPTGVGRSRFLSKGYAPGKKKGLPRWVQHLFINRFLDQDSHLLVTEQSYVLAEEFKAAAEKKPLKRDRVYRYASPGEKLLAAIGKWLDTTVPKQPGRYDALKSVAALARIAPAFTTAPREITLDRWSQHTAVCADSQAMLRNARWLACIAAAAAACLAYRGVQVLASQGGWYCVAHCAFSAVCLFVSAVSAWIVTEFSGFRKTALSRDADLRRIPTLFPDQPGVSHSATP</sequence>
<organism evidence="16 17">
    <name type="scientific">Pycnococcus provasolii</name>
    <dbReference type="NCBI Taxonomy" id="41880"/>
    <lineage>
        <taxon>Eukaryota</taxon>
        <taxon>Viridiplantae</taxon>
        <taxon>Chlorophyta</taxon>
        <taxon>Pseudoscourfieldiophyceae</taxon>
        <taxon>Pseudoscourfieldiales</taxon>
        <taxon>Pycnococcaceae</taxon>
        <taxon>Pycnococcus</taxon>
    </lineage>
</organism>
<evidence type="ECO:0000256" key="5">
    <source>
        <dbReference type="ARBA" id="ARBA00022692"/>
    </source>
</evidence>
<evidence type="ECO:0000256" key="13">
    <source>
        <dbReference type="ARBA" id="ARBA00023136"/>
    </source>
</evidence>
<dbReference type="InterPro" id="IPR036922">
    <property type="entry name" value="Rieske_2Fe-2S_sf"/>
</dbReference>
<dbReference type="Proteomes" id="UP000660262">
    <property type="component" value="Unassembled WGS sequence"/>
</dbReference>
<dbReference type="GO" id="GO:0046872">
    <property type="term" value="F:metal ion binding"/>
    <property type="evidence" value="ECO:0007669"/>
    <property type="project" value="UniProtKB-KW"/>
</dbReference>
<evidence type="ECO:0000256" key="2">
    <source>
        <dbReference type="ARBA" id="ARBA00004370"/>
    </source>
</evidence>
<evidence type="ECO:0000256" key="6">
    <source>
        <dbReference type="ARBA" id="ARBA00022714"/>
    </source>
</evidence>
<dbReference type="OrthoDB" id="426882at2759"/>
<keyword evidence="6" id="KW-0001">2Fe-2S</keyword>
<dbReference type="InterPro" id="IPR017941">
    <property type="entry name" value="Rieske_2Fe-2S"/>
</dbReference>
<accession>A0A830HMP3</accession>
<dbReference type="AlphaFoldDB" id="A0A830HMP3"/>
<keyword evidence="11" id="KW-0408">Iron</keyword>
<dbReference type="PANTHER" id="PTHR21266:SF32">
    <property type="entry name" value="CHOLESTEROL 7-DESATURASE NVD"/>
    <property type="match status" value="1"/>
</dbReference>
<dbReference type="PROSITE" id="PS51296">
    <property type="entry name" value="RIESKE"/>
    <property type="match status" value="1"/>
</dbReference>
<dbReference type="GO" id="GO:0010277">
    <property type="term" value="F:chlorophyllide a oxygenase activity"/>
    <property type="evidence" value="ECO:0007669"/>
    <property type="project" value="InterPro"/>
</dbReference>
<dbReference type="GO" id="GO:0009507">
    <property type="term" value="C:chloroplast"/>
    <property type="evidence" value="ECO:0007669"/>
    <property type="project" value="UniProtKB-SubCell"/>
</dbReference>
<keyword evidence="12" id="KW-0411">Iron-sulfur</keyword>
<evidence type="ECO:0000259" key="15">
    <source>
        <dbReference type="PROSITE" id="PS51296"/>
    </source>
</evidence>
<dbReference type="InterPro" id="IPR050584">
    <property type="entry name" value="Cholesterol_7-desaturase"/>
</dbReference>
<reference evidence="16" key="1">
    <citation type="submission" date="2020-10" db="EMBL/GenBank/DDBJ databases">
        <title>Unveiling of a novel bifunctional photoreceptor, Dualchrome1, isolated from a cosmopolitan green alga.</title>
        <authorList>
            <person name="Suzuki S."/>
            <person name="Kawachi M."/>
        </authorList>
    </citation>
    <scope>NUCLEOTIDE SEQUENCE</scope>
    <source>
        <strain evidence="16">NIES 2893</strain>
    </source>
</reference>
<evidence type="ECO:0000256" key="14">
    <source>
        <dbReference type="SAM" id="Phobius"/>
    </source>
</evidence>
<comment type="subcellular location">
    <subcellularLocation>
        <location evidence="2">Membrane</location>
    </subcellularLocation>
    <subcellularLocation>
        <location evidence="1">Plastid</location>
        <location evidence="1">Chloroplast</location>
    </subcellularLocation>
</comment>
<dbReference type="InterPro" id="IPR013626">
    <property type="entry name" value="PaO"/>
</dbReference>
<feature type="transmembrane region" description="Helical" evidence="14">
    <location>
        <begin position="447"/>
        <end position="472"/>
    </location>
</feature>
<dbReference type="SUPFAM" id="SSF55961">
    <property type="entry name" value="Bet v1-like"/>
    <property type="match status" value="1"/>
</dbReference>
<keyword evidence="3" id="KW-0150">Chloroplast</keyword>
<evidence type="ECO:0000256" key="1">
    <source>
        <dbReference type="ARBA" id="ARBA00004229"/>
    </source>
</evidence>
<keyword evidence="13 14" id="KW-0472">Membrane</keyword>
<dbReference type="EMBL" id="BNJQ01000019">
    <property type="protein sequence ID" value="GHP08158.1"/>
    <property type="molecule type" value="Genomic_DNA"/>
</dbReference>
<feature type="transmembrane region" description="Helical" evidence="14">
    <location>
        <begin position="423"/>
        <end position="441"/>
    </location>
</feature>
<dbReference type="GO" id="GO:0051537">
    <property type="term" value="F:2 iron, 2 sulfur cluster binding"/>
    <property type="evidence" value="ECO:0007669"/>
    <property type="project" value="UniProtKB-KW"/>
</dbReference>
<feature type="domain" description="Rieske" evidence="15">
    <location>
        <begin position="39"/>
        <end position="140"/>
    </location>
</feature>
<keyword evidence="4" id="KW-0934">Plastid</keyword>
<dbReference type="Pfam" id="PF00355">
    <property type="entry name" value="Rieske"/>
    <property type="match status" value="1"/>
</dbReference>
<keyword evidence="9 14" id="KW-1133">Transmembrane helix</keyword>
<dbReference type="PANTHER" id="PTHR21266">
    <property type="entry name" value="IRON-SULFUR DOMAIN CONTAINING PROTEIN"/>
    <property type="match status" value="1"/>
</dbReference>
<gene>
    <name evidence="16" type="ORF">PPROV_000690000</name>
</gene>
<protein>
    <recommendedName>
        <fullName evidence="15">Rieske domain-containing protein</fullName>
    </recommendedName>
</protein>